<proteinExistence type="predicted"/>
<evidence type="ECO:0000313" key="2">
    <source>
        <dbReference type="EMBL" id="KAK7514970.1"/>
    </source>
</evidence>
<feature type="signal peptide" evidence="1">
    <location>
        <begin position="1"/>
        <end position="23"/>
    </location>
</feature>
<keyword evidence="3" id="KW-1185">Reference proteome</keyword>
<comment type="caution">
    <text evidence="2">The sequence shown here is derived from an EMBL/GenBank/DDBJ whole genome shotgun (WGS) entry which is preliminary data.</text>
</comment>
<dbReference type="Proteomes" id="UP001363622">
    <property type="component" value="Unassembled WGS sequence"/>
</dbReference>
<evidence type="ECO:0000313" key="3">
    <source>
        <dbReference type="Proteomes" id="UP001363622"/>
    </source>
</evidence>
<gene>
    <name evidence="2" type="ORF">IWZ03DRAFT_382163</name>
</gene>
<protein>
    <submittedName>
        <fullName evidence="2">Uncharacterized protein</fullName>
    </submittedName>
</protein>
<dbReference type="EMBL" id="JBBPHU010000008">
    <property type="protein sequence ID" value="KAK7514970.1"/>
    <property type="molecule type" value="Genomic_DNA"/>
</dbReference>
<sequence>MLMFKLLIFSLLTLFSISAKAAAVKWSPGTGLWIYAQSNPQQKGIFKCPPDKPAADSEISLCRIYVRHRMVRCRRNPGPHGRRVMLNALRGPTPVKVMELESTTDSGFWTTVDNEYIYTTFEEDPPQEFQFRPTGSSDGAYFGYQSSAEIPLEVDPSGALIIAETGITTFCLYETVYGNAVIP</sequence>
<reference evidence="2 3" key="1">
    <citation type="submission" date="2024-04" db="EMBL/GenBank/DDBJ databases">
        <title>Phyllosticta paracitricarpa is synonymous to the EU quarantine fungus P. citricarpa based on phylogenomic analyses.</title>
        <authorList>
            <consortium name="Lawrence Berkeley National Laboratory"/>
            <person name="Van Ingen-Buijs V.A."/>
            <person name="Van Westerhoven A.C."/>
            <person name="Haridas S."/>
            <person name="Skiadas P."/>
            <person name="Martin F."/>
            <person name="Groenewald J.Z."/>
            <person name="Crous P.W."/>
            <person name="Seidl M.F."/>
        </authorList>
    </citation>
    <scope>NUCLEOTIDE SEQUENCE [LARGE SCALE GENOMIC DNA]</scope>
    <source>
        <strain evidence="2 3">CBS 123371</strain>
    </source>
</reference>
<organism evidence="2 3">
    <name type="scientific">Phyllosticta citriasiana</name>
    <dbReference type="NCBI Taxonomy" id="595635"/>
    <lineage>
        <taxon>Eukaryota</taxon>
        <taxon>Fungi</taxon>
        <taxon>Dikarya</taxon>
        <taxon>Ascomycota</taxon>
        <taxon>Pezizomycotina</taxon>
        <taxon>Dothideomycetes</taxon>
        <taxon>Dothideomycetes incertae sedis</taxon>
        <taxon>Botryosphaeriales</taxon>
        <taxon>Phyllostictaceae</taxon>
        <taxon>Phyllosticta</taxon>
    </lineage>
</organism>
<feature type="chain" id="PRO_5045869725" evidence="1">
    <location>
        <begin position="24"/>
        <end position="183"/>
    </location>
</feature>
<accession>A0ABR1KIJ5</accession>
<evidence type="ECO:0000256" key="1">
    <source>
        <dbReference type="SAM" id="SignalP"/>
    </source>
</evidence>
<keyword evidence="1" id="KW-0732">Signal</keyword>
<name>A0ABR1KIJ5_9PEZI</name>